<dbReference type="PROSITE" id="PS51078">
    <property type="entry name" value="ICLR_ED"/>
    <property type="match status" value="1"/>
</dbReference>
<dbReference type="SUPFAM" id="SSF55781">
    <property type="entry name" value="GAF domain-like"/>
    <property type="match status" value="1"/>
</dbReference>
<name>A0A5C8I0H8_9MICO</name>
<feature type="compositionally biased region" description="Basic and acidic residues" evidence="4">
    <location>
        <begin position="25"/>
        <end position="44"/>
    </location>
</feature>
<dbReference type="InterPro" id="IPR036390">
    <property type="entry name" value="WH_DNA-bd_sf"/>
</dbReference>
<evidence type="ECO:0000313" key="6">
    <source>
        <dbReference type="EMBL" id="TXK12462.1"/>
    </source>
</evidence>
<dbReference type="InterPro" id="IPR036388">
    <property type="entry name" value="WH-like_DNA-bd_sf"/>
</dbReference>
<feature type="compositionally biased region" description="Low complexity" evidence="4">
    <location>
        <begin position="56"/>
        <end position="70"/>
    </location>
</feature>
<dbReference type="Gene3D" id="3.30.450.40">
    <property type="match status" value="1"/>
</dbReference>
<dbReference type="PANTHER" id="PTHR30136">
    <property type="entry name" value="HELIX-TURN-HELIX TRANSCRIPTIONAL REGULATOR, ICLR FAMILY"/>
    <property type="match status" value="1"/>
</dbReference>
<dbReference type="GO" id="GO:0003700">
    <property type="term" value="F:DNA-binding transcription factor activity"/>
    <property type="evidence" value="ECO:0007669"/>
    <property type="project" value="TreeGrafter"/>
</dbReference>
<dbReference type="InterPro" id="IPR050707">
    <property type="entry name" value="HTH_MetabolicPath_Reg"/>
</dbReference>
<feature type="domain" description="IclR-ED" evidence="5">
    <location>
        <begin position="134"/>
        <end position="314"/>
    </location>
</feature>
<dbReference type="InterPro" id="IPR014757">
    <property type="entry name" value="Tscrpt_reg_IclR_C"/>
</dbReference>
<evidence type="ECO:0000259" key="5">
    <source>
        <dbReference type="PROSITE" id="PS51078"/>
    </source>
</evidence>
<dbReference type="EMBL" id="VRSV01000001">
    <property type="protein sequence ID" value="TXK12462.1"/>
    <property type="molecule type" value="Genomic_DNA"/>
</dbReference>
<dbReference type="GO" id="GO:0003677">
    <property type="term" value="F:DNA binding"/>
    <property type="evidence" value="ECO:0007669"/>
    <property type="project" value="UniProtKB-KW"/>
</dbReference>
<dbReference type="SUPFAM" id="SSF46785">
    <property type="entry name" value="Winged helix' DNA-binding domain"/>
    <property type="match status" value="1"/>
</dbReference>
<dbReference type="GO" id="GO:0045892">
    <property type="term" value="P:negative regulation of DNA-templated transcription"/>
    <property type="evidence" value="ECO:0007669"/>
    <property type="project" value="TreeGrafter"/>
</dbReference>
<proteinExistence type="predicted"/>
<organism evidence="6 7">
    <name type="scientific">Microbacterium hatanonis</name>
    <dbReference type="NCBI Taxonomy" id="404366"/>
    <lineage>
        <taxon>Bacteria</taxon>
        <taxon>Bacillati</taxon>
        <taxon>Actinomycetota</taxon>
        <taxon>Actinomycetes</taxon>
        <taxon>Micrococcales</taxon>
        <taxon>Microbacteriaceae</taxon>
        <taxon>Microbacterium</taxon>
    </lineage>
</organism>
<dbReference type="PANTHER" id="PTHR30136:SF24">
    <property type="entry name" value="HTH-TYPE TRANSCRIPTIONAL REPRESSOR ALLR"/>
    <property type="match status" value="1"/>
</dbReference>
<evidence type="ECO:0000256" key="2">
    <source>
        <dbReference type="ARBA" id="ARBA00023125"/>
    </source>
</evidence>
<dbReference type="SMART" id="SM00346">
    <property type="entry name" value="HTH_ICLR"/>
    <property type="match status" value="1"/>
</dbReference>
<dbReference type="InterPro" id="IPR029016">
    <property type="entry name" value="GAF-like_dom_sf"/>
</dbReference>
<dbReference type="Proteomes" id="UP000321034">
    <property type="component" value="Unassembled WGS sequence"/>
</dbReference>
<dbReference type="Pfam" id="PF01614">
    <property type="entry name" value="IclR_C"/>
    <property type="match status" value="1"/>
</dbReference>
<comment type="caution">
    <text evidence="6">The sequence shown here is derived from an EMBL/GenBank/DDBJ whole genome shotgun (WGS) entry which is preliminary data.</text>
</comment>
<gene>
    <name evidence="6" type="ORF">FVP77_03010</name>
</gene>
<sequence>MTLRPGVQPCQTSRRGGARHLPRQHRVETDAKRGATSDALDRSTRTPFSYDARMTASDAPASPAKSKSASGAETGRKLLRLLMCFSGTRPSWSVAALAAELDLTMSTAYRYVGLLKEEGFLVLGHDSTYQVAERATSLVDAYLATRAGLVDVALPIMTRLRDEIGETVLLARRVGDFAFCIDRVESLESVRLQFDRGQAMSLHSGSMPRLLLSYMPDRERRRYLARARPLVTPERLPLLSDEALAAIAAEGSTESMEEIDDQIWGAAAVIQRPDDEPVVIGAAGPVYRLDRAARVRARALLVDAAADITAEIATR</sequence>
<evidence type="ECO:0000313" key="7">
    <source>
        <dbReference type="Proteomes" id="UP000321034"/>
    </source>
</evidence>
<dbReference type="InterPro" id="IPR005471">
    <property type="entry name" value="Tscrpt_reg_IclR_N"/>
</dbReference>
<reference evidence="6 7" key="1">
    <citation type="submission" date="2019-08" db="EMBL/GenBank/DDBJ databases">
        <authorList>
            <person name="Dong K."/>
        </authorList>
    </citation>
    <scope>NUCLEOTIDE SEQUENCE [LARGE SCALE GENOMIC DNA]</scope>
    <source>
        <strain evidence="6 7">JCM14558</strain>
    </source>
</reference>
<dbReference type="Pfam" id="PF09339">
    <property type="entry name" value="HTH_IclR"/>
    <property type="match status" value="1"/>
</dbReference>
<keyword evidence="3" id="KW-0804">Transcription</keyword>
<dbReference type="AlphaFoldDB" id="A0A5C8I0H8"/>
<evidence type="ECO:0000256" key="4">
    <source>
        <dbReference type="SAM" id="MobiDB-lite"/>
    </source>
</evidence>
<evidence type="ECO:0000256" key="3">
    <source>
        <dbReference type="ARBA" id="ARBA00023163"/>
    </source>
</evidence>
<keyword evidence="7" id="KW-1185">Reference proteome</keyword>
<keyword evidence="1" id="KW-0805">Transcription regulation</keyword>
<dbReference type="Gene3D" id="1.10.10.10">
    <property type="entry name" value="Winged helix-like DNA-binding domain superfamily/Winged helix DNA-binding domain"/>
    <property type="match status" value="1"/>
</dbReference>
<accession>A0A5C8I0H8</accession>
<evidence type="ECO:0000256" key="1">
    <source>
        <dbReference type="ARBA" id="ARBA00023015"/>
    </source>
</evidence>
<feature type="region of interest" description="Disordered" evidence="4">
    <location>
        <begin position="1"/>
        <end position="70"/>
    </location>
</feature>
<keyword evidence="2" id="KW-0238">DNA-binding</keyword>
<protein>
    <submittedName>
        <fullName evidence="6">Helix-turn-helix domain-containing protein</fullName>
    </submittedName>
</protein>